<keyword evidence="3" id="KW-0540">Nuclease</keyword>
<evidence type="ECO:0000256" key="1">
    <source>
        <dbReference type="ARBA" id="ARBA00001946"/>
    </source>
</evidence>
<dbReference type="Proteomes" id="UP001058860">
    <property type="component" value="Chromosome"/>
</dbReference>
<comment type="similarity">
    <text evidence="7">Belongs to the PINc/VapC protein family.</text>
</comment>
<dbReference type="InterPro" id="IPR002716">
    <property type="entry name" value="PIN_dom"/>
</dbReference>
<evidence type="ECO:0000256" key="3">
    <source>
        <dbReference type="ARBA" id="ARBA00022722"/>
    </source>
</evidence>
<dbReference type="Pfam" id="PF01850">
    <property type="entry name" value="PIN"/>
    <property type="match status" value="1"/>
</dbReference>
<evidence type="ECO:0000259" key="8">
    <source>
        <dbReference type="Pfam" id="PF01850"/>
    </source>
</evidence>
<keyword evidence="6" id="KW-0460">Magnesium</keyword>
<evidence type="ECO:0000313" key="9">
    <source>
        <dbReference type="EMBL" id="UUY05567.1"/>
    </source>
</evidence>
<keyword evidence="5" id="KW-0378">Hydrolase</keyword>
<evidence type="ECO:0000256" key="7">
    <source>
        <dbReference type="ARBA" id="ARBA00038093"/>
    </source>
</evidence>
<evidence type="ECO:0000256" key="6">
    <source>
        <dbReference type="ARBA" id="ARBA00022842"/>
    </source>
</evidence>
<dbReference type="SUPFAM" id="SSF88723">
    <property type="entry name" value="PIN domain-like"/>
    <property type="match status" value="1"/>
</dbReference>
<dbReference type="InterPro" id="IPR050556">
    <property type="entry name" value="Type_II_TA_system_RNase"/>
</dbReference>
<gene>
    <name evidence="9" type="ORF">LRS13_08625</name>
</gene>
<protein>
    <submittedName>
        <fullName evidence="9">PIN domain-containing protein</fullName>
    </submittedName>
</protein>
<keyword evidence="10" id="KW-1185">Reference proteome</keyword>
<dbReference type="PANTHER" id="PTHR33653">
    <property type="entry name" value="RIBONUCLEASE VAPC2"/>
    <property type="match status" value="1"/>
</dbReference>
<dbReference type="RefSeq" id="WP_353866013.1">
    <property type="nucleotide sequence ID" value="NZ_CP088295.1"/>
</dbReference>
<evidence type="ECO:0000313" key="10">
    <source>
        <dbReference type="Proteomes" id="UP001058860"/>
    </source>
</evidence>
<dbReference type="PANTHER" id="PTHR33653:SF1">
    <property type="entry name" value="RIBONUCLEASE VAPC2"/>
    <property type="match status" value="1"/>
</dbReference>
<keyword evidence="2" id="KW-1277">Toxin-antitoxin system</keyword>
<evidence type="ECO:0000256" key="2">
    <source>
        <dbReference type="ARBA" id="ARBA00022649"/>
    </source>
</evidence>
<reference evidence="10" key="1">
    <citation type="submission" date="2021-11" db="EMBL/GenBank/DDBJ databases">
        <title>Cultivation dependent microbiological survey of springs from the worlds oldest radium mine currently devoted to the extraction of radon-saturated water.</title>
        <authorList>
            <person name="Kapinusova G."/>
            <person name="Smrhova T."/>
            <person name="Strejcek M."/>
            <person name="Suman J."/>
            <person name="Jani K."/>
            <person name="Pajer P."/>
            <person name="Uhlik O."/>
        </authorList>
    </citation>
    <scope>NUCLEOTIDE SEQUENCE [LARGE SCALE GENOMIC DNA]</scope>
    <source>
        <strain evidence="10">J379</strain>
    </source>
</reference>
<dbReference type="InterPro" id="IPR029060">
    <property type="entry name" value="PIN-like_dom_sf"/>
</dbReference>
<sequence length="129" mass="13002">MSRHLLDTSVLIAADEAGALALPDTAAISVISLGELRAGVLLARGAAVAEARSARLDAVRSAFIALPVDDGVAVGYGVVLATARAARRTAKATDLLIIATALVSERVLHTLDAAQAGLAEAAGVRVARP</sequence>
<dbReference type="EMBL" id="CP088295">
    <property type="protein sequence ID" value="UUY05567.1"/>
    <property type="molecule type" value="Genomic_DNA"/>
</dbReference>
<dbReference type="Gene3D" id="3.40.50.1010">
    <property type="entry name" value="5'-nuclease"/>
    <property type="match status" value="1"/>
</dbReference>
<proteinExistence type="inferred from homology"/>
<name>A0ABY5PLN0_9ACTN</name>
<organism evidence="9 10">
    <name type="scientific">Svornostia abyssi</name>
    <dbReference type="NCBI Taxonomy" id="2898438"/>
    <lineage>
        <taxon>Bacteria</taxon>
        <taxon>Bacillati</taxon>
        <taxon>Actinomycetota</taxon>
        <taxon>Thermoleophilia</taxon>
        <taxon>Solirubrobacterales</taxon>
        <taxon>Baekduiaceae</taxon>
        <taxon>Svornostia</taxon>
    </lineage>
</organism>
<comment type="cofactor">
    <cofactor evidence="1">
        <name>Mg(2+)</name>
        <dbReference type="ChEBI" id="CHEBI:18420"/>
    </cofactor>
</comment>
<evidence type="ECO:0000256" key="5">
    <source>
        <dbReference type="ARBA" id="ARBA00022801"/>
    </source>
</evidence>
<evidence type="ECO:0000256" key="4">
    <source>
        <dbReference type="ARBA" id="ARBA00022723"/>
    </source>
</evidence>
<feature type="domain" description="PIN" evidence="8">
    <location>
        <begin position="5"/>
        <end position="116"/>
    </location>
</feature>
<accession>A0ABY5PLN0</accession>
<keyword evidence="4" id="KW-0479">Metal-binding</keyword>